<gene>
    <name evidence="1" type="ORF">FHW16_004278</name>
</gene>
<dbReference type="EMBL" id="JACGXN010000008">
    <property type="protein sequence ID" value="MBA8880555.1"/>
    <property type="molecule type" value="Genomic_DNA"/>
</dbReference>
<sequence length="42" mass="4567">MKRSHGHPEPDEMTAPFRVASKGVYADGGSITERDAMCKFVG</sequence>
<evidence type="ECO:0000313" key="1">
    <source>
        <dbReference type="EMBL" id="MBA8880555.1"/>
    </source>
</evidence>
<keyword evidence="2" id="KW-1185">Reference proteome</keyword>
<evidence type="ECO:0000313" key="2">
    <source>
        <dbReference type="Proteomes" id="UP000549052"/>
    </source>
</evidence>
<dbReference type="RefSeq" id="WP_281410133.1">
    <property type="nucleotide sequence ID" value="NZ_JACGXN010000008.1"/>
</dbReference>
<proteinExistence type="predicted"/>
<protein>
    <submittedName>
        <fullName evidence="1">Uncharacterized protein</fullName>
    </submittedName>
</protein>
<name>A0A839EQY8_9HYPH</name>
<organism evidence="1 2">
    <name type="scientific">Phyllobacterium myrsinacearum</name>
    <dbReference type="NCBI Taxonomy" id="28101"/>
    <lineage>
        <taxon>Bacteria</taxon>
        <taxon>Pseudomonadati</taxon>
        <taxon>Pseudomonadota</taxon>
        <taxon>Alphaproteobacteria</taxon>
        <taxon>Hyphomicrobiales</taxon>
        <taxon>Phyllobacteriaceae</taxon>
        <taxon>Phyllobacterium</taxon>
    </lineage>
</organism>
<dbReference type="Proteomes" id="UP000549052">
    <property type="component" value="Unassembled WGS sequence"/>
</dbReference>
<comment type="caution">
    <text evidence="1">The sequence shown here is derived from an EMBL/GenBank/DDBJ whole genome shotgun (WGS) entry which is preliminary data.</text>
</comment>
<dbReference type="AlphaFoldDB" id="A0A839EQY8"/>
<accession>A0A839EQY8</accession>
<reference evidence="1 2" key="1">
    <citation type="submission" date="2020-07" db="EMBL/GenBank/DDBJ databases">
        <title>Genomic Encyclopedia of Type Strains, Phase IV (KMG-V): Genome sequencing to study the core and pangenomes of soil and plant-associated prokaryotes.</title>
        <authorList>
            <person name="Whitman W."/>
        </authorList>
    </citation>
    <scope>NUCLEOTIDE SEQUENCE [LARGE SCALE GENOMIC DNA]</scope>
    <source>
        <strain evidence="1 2">AN3</strain>
    </source>
</reference>